<dbReference type="SUPFAM" id="SSF51445">
    <property type="entry name" value="(Trans)glycosidases"/>
    <property type="match status" value="1"/>
</dbReference>
<dbReference type="AlphaFoldDB" id="H5UP14"/>
<dbReference type="SUPFAM" id="SSF51011">
    <property type="entry name" value="Glycosyl hydrolase domain"/>
    <property type="match status" value="1"/>
</dbReference>
<dbReference type="SMART" id="SM00642">
    <property type="entry name" value="Aamy"/>
    <property type="match status" value="1"/>
</dbReference>
<dbReference type="RefSeq" id="WP_009481370.1">
    <property type="nucleotide sequence ID" value="NZ_BAFE01000013.1"/>
</dbReference>
<dbReference type="InterPro" id="IPR006047">
    <property type="entry name" value="GH13_cat_dom"/>
</dbReference>
<dbReference type="Pfam" id="PF22582">
    <property type="entry name" value="Amylosucrase_C-like"/>
    <property type="match status" value="1"/>
</dbReference>
<dbReference type="Gene3D" id="3.90.400.10">
    <property type="entry name" value="Oligo-1,6-glucosidase, Domain 2"/>
    <property type="match status" value="1"/>
</dbReference>
<sequence length="673" mass="74069">MRDLSESPRPSVDLAAILSGPLAGESPESRQMFEVRLDRWLPDLREGLELVLGDRADVDVDALTARLVRAAARAYADRDPELRRLDLERLVQPDHLQRPDMVGYAAYTERFGGTLRGVQDRLDHLEELGVTYLHLMPLLLPRRGDSDGGYAVADYRTVRPDLGTMEDLRRLTAAMRGRGMSLVLDLVLNHVAREHPWAEAARRGDARHRAYFHVFEDRTLPDAYERTLPEVFPDFAPGNFTWDDDLDAWVWTTFNAFQWDLNWSNPDVLAEFVDIVLLLANAGVEVLRLDAIAFLWKRMGTMCQGEPEVHAITQVLRTVARIACPALAFKAEAIVAPHDLVPYLGTGRFTGKVSDLAYHNTLMVQIWSMLATGDTRLTREALSQLPPAPTTSTWITYVRCHDDIGWAISDADAAAVGLSGFGHRSFLADWFTGDFPGSTARGLTFQYNPATGDRRTSGTAASLLGIPQDDVVGSEAAPHTADAASTPGEGGGLTAEQRTGLAKLRLAHAVIASFGGVPVIWSGDEVATPNDPHWADDPAHAADNRWAHRPRLEEARVARRHDPETVAGRAFTDLATLMRVRAQVPHLHASVPSEVGPAEDPGVLAIVRRHPLGTFVAVFNVTGESRSWPWWHLDGFGLRDATDALTGRPVETGAEGHLWLPPYGVAWLVPPTP</sequence>
<dbReference type="Gene3D" id="2.60.40.1180">
    <property type="entry name" value="Golgi alpha-mannosidase II"/>
    <property type="match status" value="1"/>
</dbReference>
<dbReference type="InterPro" id="IPR013780">
    <property type="entry name" value="Glyco_hydro_b"/>
</dbReference>
<evidence type="ECO:0000313" key="3">
    <source>
        <dbReference type="EMBL" id="GAB47472.1"/>
    </source>
</evidence>
<dbReference type="EMBL" id="BAFE01000013">
    <property type="protein sequence ID" value="GAB47472.1"/>
    <property type="molecule type" value="Genomic_DNA"/>
</dbReference>
<dbReference type="PANTHER" id="PTHR10357">
    <property type="entry name" value="ALPHA-AMYLASE FAMILY MEMBER"/>
    <property type="match status" value="1"/>
</dbReference>
<dbReference type="InterPro" id="IPR017853">
    <property type="entry name" value="GH"/>
</dbReference>
<dbReference type="GO" id="GO:0005975">
    <property type="term" value="P:carbohydrate metabolic process"/>
    <property type="evidence" value="ECO:0007669"/>
    <property type="project" value="InterPro"/>
</dbReference>
<dbReference type="CDD" id="cd11324">
    <property type="entry name" value="AmyAc_Amylosucrase"/>
    <property type="match status" value="1"/>
</dbReference>
<keyword evidence="4" id="KW-1185">Reference proteome</keyword>
<evidence type="ECO:0000313" key="4">
    <source>
        <dbReference type="Proteomes" id="UP000004367"/>
    </source>
</evidence>
<dbReference type="eggNOG" id="COG0366">
    <property type="taxonomic scope" value="Bacteria"/>
</dbReference>
<feature type="region of interest" description="Disordered" evidence="1">
    <location>
        <begin position="474"/>
        <end position="495"/>
    </location>
</feature>
<dbReference type="Pfam" id="PF00128">
    <property type="entry name" value="Alpha-amylase"/>
    <property type="match status" value="1"/>
</dbReference>
<organism evidence="3 4">
    <name type="scientific">Mobilicoccus pelagius NBRC 104925</name>
    <dbReference type="NCBI Taxonomy" id="1089455"/>
    <lineage>
        <taxon>Bacteria</taxon>
        <taxon>Bacillati</taxon>
        <taxon>Actinomycetota</taxon>
        <taxon>Actinomycetes</taxon>
        <taxon>Micrococcales</taxon>
        <taxon>Dermatophilaceae</taxon>
        <taxon>Mobilicoccus</taxon>
    </lineage>
</organism>
<dbReference type="GO" id="GO:0047669">
    <property type="term" value="F:amylosucrase activity"/>
    <property type="evidence" value="ECO:0007669"/>
    <property type="project" value="InterPro"/>
</dbReference>
<evidence type="ECO:0000256" key="1">
    <source>
        <dbReference type="SAM" id="MobiDB-lite"/>
    </source>
</evidence>
<evidence type="ECO:0000259" key="2">
    <source>
        <dbReference type="SMART" id="SM00642"/>
    </source>
</evidence>
<dbReference type="OrthoDB" id="9043248at2"/>
<gene>
    <name evidence="3" type="primary">ams</name>
    <name evidence="3" type="ORF">MOPEL_013_00140</name>
</gene>
<proteinExistence type="predicted"/>
<dbReference type="InterPro" id="IPR044077">
    <property type="entry name" value="Amylosucrase"/>
</dbReference>
<comment type="caution">
    <text evidence="3">The sequence shown here is derived from an EMBL/GenBank/DDBJ whole genome shotgun (WGS) entry which is preliminary data.</text>
</comment>
<accession>H5UP14</accession>
<feature type="domain" description="Glycosyl hydrolase family 13 catalytic" evidence="2">
    <location>
        <begin position="105"/>
        <end position="556"/>
    </location>
</feature>
<dbReference type="InterPro" id="IPR045857">
    <property type="entry name" value="O16G_dom_2"/>
</dbReference>
<dbReference type="InterPro" id="IPR055218">
    <property type="entry name" value="Amylosucrase_C"/>
</dbReference>
<reference evidence="3 4" key="1">
    <citation type="submission" date="2012-02" db="EMBL/GenBank/DDBJ databases">
        <title>Whole genome shotgun sequence of Mobilicoccus pelagius NBRC 104925.</title>
        <authorList>
            <person name="Yoshida Y."/>
            <person name="Hosoyama A."/>
            <person name="Tsuchikane K."/>
            <person name="Katsumata H."/>
            <person name="Yamazaki S."/>
            <person name="Fujita N."/>
        </authorList>
    </citation>
    <scope>NUCLEOTIDE SEQUENCE [LARGE SCALE GENOMIC DNA]</scope>
    <source>
        <strain evidence="3 4">NBRC 104925</strain>
    </source>
</reference>
<dbReference type="PANTHER" id="PTHR10357:SF213">
    <property type="entry name" value="ALPHA AMYLASE CATALYTIC REGION"/>
    <property type="match status" value="1"/>
</dbReference>
<name>H5UP14_9MICO</name>
<dbReference type="Proteomes" id="UP000004367">
    <property type="component" value="Unassembled WGS sequence"/>
</dbReference>
<dbReference type="STRING" id="1089455.MOPEL_013_00140"/>
<dbReference type="Gene3D" id="3.20.20.80">
    <property type="entry name" value="Glycosidases"/>
    <property type="match status" value="1"/>
</dbReference>
<dbReference type="Gene3D" id="1.10.1740.10">
    <property type="match status" value="1"/>
</dbReference>
<protein>
    <submittedName>
        <fullName evidence="3">Amylosucrase</fullName>
    </submittedName>
</protein>